<comment type="caution">
    <text evidence="1">The sequence shown here is derived from an EMBL/GenBank/DDBJ whole genome shotgun (WGS) entry which is preliminary data.</text>
</comment>
<sequence length="102" mass="11570">MQQQKEYMGSSTRIMQGAITPQNQKNVASLSYTATNQQNFNSTPNPLANSLQHLQYTTVQNLARNRNPLNGMNEQMEGQQTQYTTMAQLNPIDPNFVSTQWC</sequence>
<accession>A0A3M7RT38</accession>
<name>A0A3M7RT38_BRAPC</name>
<dbReference type="Proteomes" id="UP000276133">
    <property type="component" value="Unassembled WGS sequence"/>
</dbReference>
<keyword evidence="2" id="KW-1185">Reference proteome</keyword>
<organism evidence="1 2">
    <name type="scientific">Brachionus plicatilis</name>
    <name type="common">Marine rotifer</name>
    <name type="synonym">Brachionus muelleri</name>
    <dbReference type="NCBI Taxonomy" id="10195"/>
    <lineage>
        <taxon>Eukaryota</taxon>
        <taxon>Metazoa</taxon>
        <taxon>Spiralia</taxon>
        <taxon>Gnathifera</taxon>
        <taxon>Rotifera</taxon>
        <taxon>Eurotatoria</taxon>
        <taxon>Monogononta</taxon>
        <taxon>Pseudotrocha</taxon>
        <taxon>Ploima</taxon>
        <taxon>Brachionidae</taxon>
        <taxon>Brachionus</taxon>
    </lineage>
</organism>
<dbReference type="EMBL" id="REGN01002685">
    <property type="protein sequence ID" value="RNA26721.1"/>
    <property type="molecule type" value="Genomic_DNA"/>
</dbReference>
<reference evidence="1 2" key="1">
    <citation type="journal article" date="2018" name="Sci. Rep.">
        <title>Genomic signatures of local adaptation to the degree of environmental predictability in rotifers.</title>
        <authorList>
            <person name="Franch-Gras L."/>
            <person name="Hahn C."/>
            <person name="Garcia-Roger E.M."/>
            <person name="Carmona M.J."/>
            <person name="Serra M."/>
            <person name="Gomez A."/>
        </authorList>
    </citation>
    <scope>NUCLEOTIDE SEQUENCE [LARGE SCALE GENOMIC DNA]</scope>
    <source>
        <strain evidence="1">HYR1</strain>
    </source>
</reference>
<evidence type="ECO:0000313" key="1">
    <source>
        <dbReference type="EMBL" id="RNA26721.1"/>
    </source>
</evidence>
<evidence type="ECO:0000313" key="2">
    <source>
        <dbReference type="Proteomes" id="UP000276133"/>
    </source>
</evidence>
<gene>
    <name evidence="1" type="ORF">BpHYR1_003823</name>
</gene>
<dbReference type="AlphaFoldDB" id="A0A3M7RT38"/>
<protein>
    <submittedName>
        <fullName evidence="1">Uncharacterized protein</fullName>
    </submittedName>
</protein>
<proteinExistence type="predicted"/>